<feature type="compositionally biased region" description="Polar residues" evidence="1">
    <location>
        <begin position="49"/>
        <end position="59"/>
    </location>
</feature>
<feature type="compositionally biased region" description="Polar residues" evidence="1">
    <location>
        <begin position="119"/>
        <end position="144"/>
    </location>
</feature>
<sequence>MSSNNNSSTNRKGKKGRRGTNREGRQGQSSQQQHGQQGLSGGHIVQPTGAPTGSLNPNASAFLPASLPRNPYLHPNDPPIVPASLVSQVRRTPSVANTPSDSDSSPYVPGQGLRYRTAKQLQQARTPAASSSQRPTRQGPQQGTPLPRNWENQDQNQIQRQAQPPTRPQRGQQTHGPTQSPQEPQIPVTDPRYVHAWAPSTTSGGSQVGGSVAAGNATPSNNPPLQMPASLANLFKPPPSGTSTPTNTTLSLRRFLEEPGRLVYEQQMPALRQLIMRFITYAEHDPTGPPRAERVAMLRVYTRGLSDAAVAQRLVYAVRGWTDEVEDALLVEVIREEREKLGREGREMEEAENEKRLREEGEAGE</sequence>
<protein>
    <submittedName>
        <fullName evidence="2">Uncharacterized protein</fullName>
    </submittedName>
</protein>
<dbReference type="EMBL" id="MU004203">
    <property type="protein sequence ID" value="KAF2488410.1"/>
    <property type="molecule type" value="Genomic_DNA"/>
</dbReference>
<evidence type="ECO:0000313" key="3">
    <source>
        <dbReference type="Proteomes" id="UP000799750"/>
    </source>
</evidence>
<feature type="region of interest" description="Disordered" evidence="1">
    <location>
        <begin position="341"/>
        <end position="365"/>
    </location>
</feature>
<accession>A0A6A6Q7P9</accession>
<feature type="compositionally biased region" description="Low complexity" evidence="1">
    <location>
        <begin position="153"/>
        <end position="173"/>
    </location>
</feature>
<name>A0A6A6Q7P9_9PEZI</name>
<gene>
    <name evidence="2" type="ORF">BU16DRAFT_586938</name>
</gene>
<reference evidence="2" key="1">
    <citation type="journal article" date="2020" name="Stud. Mycol.">
        <title>101 Dothideomycetes genomes: a test case for predicting lifestyles and emergence of pathogens.</title>
        <authorList>
            <person name="Haridas S."/>
            <person name="Albert R."/>
            <person name="Binder M."/>
            <person name="Bloem J."/>
            <person name="Labutti K."/>
            <person name="Salamov A."/>
            <person name="Andreopoulos B."/>
            <person name="Baker S."/>
            <person name="Barry K."/>
            <person name="Bills G."/>
            <person name="Bluhm B."/>
            <person name="Cannon C."/>
            <person name="Castanera R."/>
            <person name="Culley D."/>
            <person name="Daum C."/>
            <person name="Ezra D."/>
            <person name="Gonzalez J."/>
            <person name="Henrissat B."/>
            <person name="Kuo A."/>
            <person name="Liang C."/>
            <person name="Lipzen A."/>
            <person name="Lutzoni F."/>
            <person name="Magnuson J."/>
            <person name="Mondo S."/>
            <person name="Nolan M."/>
            <person name="Ohm R."/>
            <person name="Pangilinan J."/>
            <person name="Park H.-J."/>
            <person name="Ramirez L."/>
            <person name="Alfaro M."/>
            <person name="Sun H."/>
            <person name="Tritt A."/>
            <person name="Yoshinaga Y."/>
            <person name="Zwiers L.-H."/>
            <person name="Turgeon B."/>
            <person name="Goodwin S."/>
            <person name="Spatafora J."/>
            <person name="Crous P."/>
            <person name="Grigoriev I."/>
        </authorList>
    </citation>
    <scope>NUCLEOTIDE SEQUENCE</scope>
    <source>
        <strain evidence="2">CBS 269.34</strain>
    </source>
</reference>
<evidence type="ECO:0000313" key="2">
    <source>
        <dbReference type="EMBL" id="KAF2488410.1"/>
    </source>
</evidence>
<organism evidence="2 3">
    <name type="scientific">Lophium mytilinum</name>
    <dbReference type="NCBI Taxonomy" id="390894"/>
    <lineage>
        <taxon>Eukaryota</taxon>
        <taxon>Fungi</taxon>
        <taxon>Dikarya</taxon>
        <taxon>Ascomycota</taxon>
        <taxon>Pezizomycotina</taxon>
        <taxon>Dothideomycetes</taxon>
        <taxon>Pleosporomycetidae</taxon>
        <taxon>Mytilinidiales</taxon>
        <taxon>Mytilinidiaceae</taxon>
        <taxon>Lophium</taxon>
    </lineage>
</organism>
<feature type="compositionally biased region" description="Polar residues" evidence="1">
    <location>
        <begin position="174"/>
        <end position="183"/>
    </location>
</feature>
<feature type="compositionally biased region" description="Low complexity" evidence="1">
    <location>
        <begin position="200"/>
        <end position="215"/>
    </location>
</feature>
<proteinExistence type="predicted"/>
<feature type="compositionally biased region" description="Polar residues" evidence="1">
    <location>
        <begin position="85"/>
        <end position="105"/>
    </location>
</feature>
<dbReference type="AlphaFoldDB" id="A0A6A6Q7P9"/>
<dbReference type="Proteomes" id="UP000799750">
    <property type="component" value="Unassembled WGS sequence"/>
</dbReference>
<evidence type="ECO:0000256" key="1">
    <source>
        <dbReference type="SAM" id="MobiDB-lite"/>
    </source>
</evidence>
<dbReference type="OrthoDB" id="10505170at2759"/>
<feature type="compositionally biased region" description="Polar residues" evidence="1">
    <location>
        <begin position="1"/>
        <end position="10"/>
    </location>
</feature>
<keyword evidence="3" id="KW-1185">Reference proteome</keyword>
<feature type="compositionally biased region" description="Low complexity" evidence="1">
    <location>
        <begin position="26"/>
        <end position="37"/>
    </location>
</feature>
<feature type="region of interest" description="Disordered" evidence="1">
    <location>
        <begin position="1"/>
        <end position="229"/>
    </location>
</feature>